<sequence length="63" mass="6848">MIGCKHLPKIQLYQAAVCMYFLASAIVSGFDGCIWDGSPGGAVSGWLFLQSLFHSLSLYFLST</sequence>
<proteinExistence type="predicted"/>
<keyword evidence="1" id="KW-1133">Transmembrane helix</keyword>
<keyword evidence="1" id="KW-0472">Membrane</keyword>
<protein>
    <submittedName>
        <fullName evidence="2">Uncharacterized protein</fullName>
    </submittedName>
</protein>
<evidence type="ECO:0000313" key="3">
    <source>
        <dbReference type="Proteomes" id="UP000055024"/>
    </source>
</evidence>
<dbReference type="EMBL" id="JYDP01005469">
    <property type="protein sequence ID" value="KRY94163.1"/>
    <property type="molecule type" value="Genomic_DNA"/>
</dbReference>
<evidence type="ECO:0000313" key="2">
    <source>
        <dbReference type="EMBL" id="KRY94163.1"/>
    </source>
</evidence>
<reference evidence="2 3" key="1">
    <citation type="submission" date="2015-01" db="EMBL/GenBank/DDBJ databases">
        <title>Evolution of Trichinella species and genotypes.</title>
        <authorList>
            <person name="Korhonen P.K."/>
            <person name="Edoardo P."/>
            <person name="Giuseppe L.R."/>
            <person name="Gasser R.B."/>
        </authorList>
    </citation>
    <scope>NUCLEOTIDE SEQUENCE [LARGE SCALE GENOMIC DNA]</scope>
    <source>
        <strain evidence="2">ISS1029</strain>
    </source>
</reference>
<organism evidence="2 3">
    <name type="scientific">Trichinella zimbabwensis</name>
    <dbReference type="NCBI Taxonomy" id="268475"/>
    <lineage>
        <taxon>Eukaryota</taxon>
        <taxon>Metazoa</taxon>
        <taxon>Ecdysozoa</taxon>
        <taxon>Nematoda</taxon>
        <taxon>Enoplea</taxon>
        <taxon>Dorylaimia</taxon>
        <taxon>Trichinellida</taxon>
        <taxon>Trichinellidae</taxon>
        <taxon>Trichinella</taxon>
    </lineage>
</organism>
<accession>A0A0V1G9F8</accession>
<dbReference type="AlphaFoldDB" id="A0A0V1G9F8"/>
<gene>
    <name evidence="2" type="ORF">T11_12893</name>
</gene>
<name>A0A0V1G9F8_9BILA</name>
<keyword evidence="1" id="KW-0812">Transmembrane</keyword>
<keyword evidence="3" id="KW-1185">Reference proteome</keyword>
<evidence type="ECO:0000256" key="1">
    <source>
        <dbReference type="SAM" id="Phobius"/>
    </source>
</evidence>
<feature type="transmembrane region" description="Helical" evidence="1">
    <location>
        <begin position="12"/>
        <end position="30"/>
    </location>
</feature>
<feature type="transmembrane region" description="Helical" evidence="1">
    <location>
        <begin position="42"/>
        <end position="61"/>
    </location>
</feature>
<dbReference type="Proteomes" id="UP000055024">
    <property type="component" value="Unassembled WGS sequence"/>
</dbReference>
<comment type="caution">
    <text evidence="2">The sequence shown here is derived from an EMBL/GenBank/DDBJ whole genome shotgun (WGS) entry which is preliminary data.</text>
</comment>